<organism evidence="3 4">
    <name type="scientific">Candidatus Amesbacteria bacterium RIFOXYB1_FULL_44_23</name>
    <dbReference type="NCBI Taxonomy" id="1797263"/>
    <lineage>
        <taxon>Bacteria</taxon>
        <taxon>Candidatus Amesiibacteriota</taxon>
    </lineage>
</organism>
<evidence type="ECO:0000313" key="4">
    <source>
        <dbReference type="Proteomes" id="UP000176424"/>
    </source>
</evidence>
<evidence type="ECO:0000259" key="1">
    <source>
        <dbReference type="Pfam" id="PF04471"/>
    </source>
</evidence>
<feature type="domain" description="Restriction system protein Mrr-like N-terminal" evidence="2">
    <location>
        <begin position="6"/>
        <end position="90"/>
    </location>
</feature>
<dbReference type="GO" id="GO:0009307">
    <property type="term" value="P:DNA restriction-modification system"/>
    <property type="evidence" value="ECO:0007669"/>
    <property type="project" value="InterPro"/>
</dbReference>
<dbReference type="AlphaFoldDB" id="A0A1F4ZSH2"/>
<dbReference type="EMBL" id="MEXR01000033">
    <property type="protein sequence ID" value="OGD09342.1"/>
    <property type="molecule type" value="Genomic_DNA"/>
</dbReference>
<evidence type="ECO:0000259" key="2">
    <source>
        <dbReference type="Pfam" id="PF14338"/>
    </source>
</evidence>
<dbReference type="Proteomes" id="UP000176424">
    <property type="component" value="Unassembled WGS sequence"/>
</dbReference>
<feature type="domain" description="Restriction endonuclease type IV Mrr" evidence="1">
    <location>
        <begin position="135"/>
        <end position="251"/>
    </location>
</feature>
<keyword evidence="3" id="KW-0255">Endonuclease</keyword>
<keyword evidence="3" id="KW-0378">Hydrolase</keyword>
<accession>A0A1F4ZSH2</accession>
<reference evidence="3 4" key="1">
    <citation type="journal article" date="2016" name="Nat. Commun.">
        <title>Thousands of microbial genomes shed light on interconnected biogeochemical processes in an aquifer system.</title>
        <authorList>
            <person name="Anantharaman K."/>
            <person name="Brown C.T."/>
            <person name="Hug L.A."/>
            <person name="Sharon I."/>
            <person name="Castelle C.J."/>
            <person name="Probst A.J."/>
            <person name="Thomas B.C."/>
            <person name="Singh A."/>
            <person name="Wilkins M.J."/>
            <person name="Karaoz U."/>
            <person name="Brodie E.L."/>
            <person name="Williams K.H."/>
            <person name="Hubbard S.S."/>
            <person name="Banfield J.F."/>
        </authorList>
    </citation>
    <scope>NUCLEOTIDE SEQUENCE [LARGE SCALE GENOMIC DNA]</scope>
</reference>
<comment type="caution">
    <text evidence="3">The sequence shown here is derived from an EMBL/GenBank/DDBJ whole genome shotgun (WGS) entry which is preliminary data.</text>
</comment>
<dbReference type="InterPro" id="IPR007560">
    <property type="entry name" value="Restrct_endonuc_IV_Mrr"/>
</dbReference>
<protein>
    <submittedName>
        <fullName evidence="3">Restriction endonuclease</fullName>
    </submittedName>
</protein>
<keyword evidence="3" id="KW-0540">Nuclease</keyword>
<gene>
    <name evidence="3" type="ORF">A2397_04930</name>
</gene>
<proteinExistence type="predicted"/>
<dbReference type="Gene3D" id="3.40.1350.10">
    <property type="match status" value="1"/>
</dbReference>
<dbReference type="InterPro" id="IPR011856">
    <property type="entry name" value="tRNA_endonuc-like_dom_sf"/>
</dbReference>
<dbReference type="InterPro" id="IPR011335">
    <property type="entry name" value="Restrct_endonuc-II-like"/>
</dbReference>
<dbReference type="Pfam" id="PF14338">
    <property type="entry name" value="Mrr_N"/>
    <property type="match status" value="1"/>
</dbReference>
<evidence type="ECO:0000313" key="3">
    <source>
        <dbReference type="EMBL" id="OGD09342.1"/>
    </source>
</evidence>
<dbReference type="GO" id="GO:0003677">
    <property type="term" value="F:DNA binding"/>
    <property type="evidence" value="ECO:0007669"/>
    <property type="project" value="InterPro"/>
</dbReference>
<dbReference type="SUPFAM" id="SSF52980">
    <property type="entry name" value="Restriction endonuclease-like"/>
    <property type="match status" value="1"/>
</dbReference>
<dbReference type="InterPro" id="IPR025745">
    <property type="entry name" value="Mrr-like_N_dom"/>
</dbReference>
<name>A0A1F4ZSH2_9BACT</name>
<dbReference type="InterPro" id="IPR052906">
    <property type="entry name" value="Type_IV_Methyl-Rstrct_Enzyme"/>
</dbReference>
<dbReference type="GO" id="GO:0015666">
    <property type="term" value="F:restriction endodeoxyribonuclease activity"/>
    <property type="evidence" value="ECO:0007669"/>
    <property type="project" value="TreeGrafter"/>
</dbReference>
<dbReference type="PANTHER" id="PTHR30015">
    <property type="entry name" value="MRR RESTRICTION SYSTEM PROTEIN"/>
    <property type="match status" value="1"/>
</dbReference>
<sequence length="277" mass="30671">MSVPTYDELFNPLLKALHELGGSASVEEMDDRVAEILGLTDEEISEIHRGNTTKLSYRLAWSRNYLKRFGLLENSARGVWVLTPKGQSTTQVDKALVNKTVKHLDLELKAMGPGTDKPEELVEEATWRSKVLDEIKKMSPAAFERLCQRVLRESGFINVEVKGKSGDGGIDGRGIVKVGGLLGFRVIFQCKRYAGSVSSQEIREFKGTMVGRAEKGLFITTGTFTRDAKQEAVRDGSPPIDLIDGEEFAERLKELDLGVSVKTEELVGVDGAWFESF</sequence>
<dbReference type="PANTHER" id="PTHR30015:SF7">
    <property type="entry name" value="TYPE IV METHYL-DIRECTED RESTRICTION ENZYME ECOKMRR"/>
    <property type="match status" value="1"/>
</dbReference>
<dbReference type="Pfam" id="PF04471">
    <property type="entry name" value="Mrr_cat"/>
    <property type="match status" value="1"/>
</dbReference>